<dbReference type="AlphaFoldDB" id="A0A2P2BMP8"/>
<protein>
    <submittedName>
        <fullName evidence="2">GCN5-related N-acetyltransferase</fullName>
    </submittedName>
</protein>
<evidence type="ECO:0000259" key="1">
    <source>
        <dbReference type="PROSITE" id="PS51186"/>
    </source>
</evidence>
<dbReference type="RefSeq" id="WP_092922467.1">
    <property type="nucleotide sequence ID" value="NZ_FJTZ01000011.1"/>
</dbReference>
<dbReference type="GO" id="GO:0016747">
    <property type="term" value="F:acyltransferase activity, transferring groups other than amino-acyl groups"/>
    <property type="evidence" value="ECO:0007669"/>
    <property type="project" value="InterPro"/>
</dbReference>
<sequence length="261" mass="30850">MILKLEDKHRNIVLDYVVKEPSKNLFIIGDIEQHGFNKDFQEVWGKFDEDNNLRGILLRYTNNFIPYIEKLDEDVYEFKDIIRKYKGKKIISGKDTIIEKFKDVLEDYEEKITYFCELKDDKKLLKWDDTIKLGIEEDAQRIYDLLSTIEEFSVEYSVDTIRSRIKDNSTVSYYIENDNKEIITISQITAENSKSAMVVGVATKKEYREQGYMGKCLSKLCSDLLKRNKTLCLFYDNPKAGRVYRRIGFKEIGIWTMLVEK</sequence>
<dbReference type="SUPFAM" id="SSF55729">
    <property type="entry name" value="Acyl-CoA N-acyltransferases (Nat)"/>
    <property type="match status" value="1"/>
</dbReference>
<dbReference type="InterPro" id="IPR016181">
    <property type="entry name" value="Acyl_CoA_acyltransferase"/>
</dbReference>
<accession>A0A2P2BMP8</accession>
<name>A0A2P2BMP8_9FIRM</name>
<evidence type="ECO:0000313" key="3">
    <source>
        <dbReference type="Proteomes" id="UP000245695"/>
    </source>
</evidence>
<dbReference type="EMBL" id="LN650648">
    <property type="protein sequence ID" value="CEI71701.1"/>
    <property type="molecule type" value="Genomic_DNA"/>
</dbReference>
<keyword evidence="2" id="KW-0808">Transferase</keyword>
<organism evidence="2 3">
    <name type="scientific">Romboutsia hominis</name>
    <dbReference type="NCBI Taxonomy" id="1507512"/>
    <lineage>
        <taxon>Bacteria</taxon>
        <taxon>Bacillati</taxon>
        <taxon>Bacillota</taxon>
        <taxon>Clostridia</taxon>
        <taxon>Peptostreptococcales</taxon>
        <taxon>Peptostreptococcaceae</taxon>
        <taxon>Romboutsia</taxon>
    </lineage>
</organism>
<dbReference type="InterPro" id="IPR027365">
    <property type="entry name" value="GNAT_acetyltra_YdfB-like"/>
</dbReference>
<gene>
    <name evidence="2" type="ORF">FRIFI_0149</name>
</gene>
<reference evidence="2 3" key="1">
    <citation type="submission" date="2014-09" db="EMBL/GenBank/DDBJ databases">
        <authorList>
            <person name="Hornung B.V."/>
        </authorList>
    </citation>
    <scope>NUCLEOTIDE SEQUENCE [LARGE SCALE GENOMIC DNA]</scope>
    <source>
        <strain evidence="2 3">FRIFI</strain>
    </source>
</reference>
<evidence type="ECO:0000313" key="2">
    <source>
        <dbReference type="EMBL" id="CEI71701.1"/>
    </source>
</evidence>
<feature type="domain" description="N-acetyltransferase" evidence="1">
    <location>
        <begin position="129"/>
        <end position="261"/>
    </location>
</feature>
<dbReference type="KEGG" id="rhom:FRIFI_0149"/>
<dbReference type="Pfam" id="PF12746">
    <property type="entry name" value="GNAT_acetyltran"/>
    <property type="match status" value="1"/>
</dbReference>
<keyword evidence="3" id="KW-1185">Reference proteome</keyword>
<proteinExistence type="predicted"/>
<dbReference type="Gene3D" id="3.40.630.30">
    <property type="match status" value="1"/>
</dbReference>
<dbReference type="InterPro" id="IPR000182">
    <property type="entry name" value="GNAT_dom"/>
</dbReference>
<dbReference type="Proteomes" id="UP000245695">
    <property type="component" value="Chromosome 1"/>
</dbReference>
<dbReference type="PROSITE" id="PS51186">
    <property type="entry name" value="GNAT"/>
    <property type="match status" value="1"/>
</dbReference>